<dbReference type="AlphaFoldDB" id="A0A486XI75"/>
<evidence type="ECO:0008006" key="2">
    <source>
        <dbReference type="Google" id="ProtNLM"/>
    </source>
</evidence>
<name>A0A486XI75_9GAMM</name>
<dbReference type="Pfam" id="PF08238">
    <property type="entry name" value="Sel1"/>
    <property type="match status" value="4"/>
</dbReference>
<dbReference type="InterPro" id="IPR006597">
    <property type="entry name" value="Sel1-like"/>
</dbReference>
<dbReference type="SUPFAM" id="SSF81901">
    <property type="entry name" value="HCP-like"/>
    <property type="match status" value="1"/>
</dbReference>
<organism evidence="1">
    <name type="scientific">Rheinheimera sp. BAL341</name>
    <dbReference type="NCBI Taxonomy" id="1708203"/>
    <lineage>
        <taxon>Bacteria</taxon>
        <taxon>Pseudomonadati</taxon>
        <taxon>Pseudomonadota</taxon>
        <taxon>Gammaproteobacteria</taxon>
        <taxon>Chromatiales</taxon>
        <taxon>Chromatiaceae</taxon>
        <taxon>Rheinheimera</taxon>
    </lineage>
</organism>
<dbReference type="Gene3D" id="1.25.40.10">
    <property type="entry name" value="Tetratricopeptide repeat domain"/>
    <property type="match status" value="1"/>
</dbReference>
<dbReference type="InterPro" id="IPR011990">
    <property type="entry name" value="TPR-like_helical_dom_sf"/>
</dbReference>
<reference evidence="1" key="1">
    <citation type="submission" date="2019-04" db="EMBL/GenBank/DDBJ databases">
        <authorList>
            <person name="Brambilla D."/>
        </authorList>
    </citation>
    <scope>NUCLEOTIDE SEQUENCE</scope>
    <source>
        <strain evidence="1">BAL1</strain>
    </source>
</reference>
<gene>
    <name evidence="1" type="ORF">BAL341_007</name>
</gene>
<evidence type="ECO:0000313" key="1">
    <source>
        <dbReference type="EMBL" id="VHN99464.1"/>
    </source>
</evidence>
<dbReference type="EMBL" id="CAAJGR010000001">
    <property type="protein sequence ID" value="VHN99464.1"/>
    <property type="molecule type" value="Genomic_DNA"/>
</dbReference>
<sequence length="208" mass="22694">MQIEQAEQLLQTAAENGNTGAVAVLAERAVYFGPDQAVIEIKPAFLPYLQQKASESGEQQGFYQHLLSQYQQFANQRSAALGNPDTQLPEAVRKEGWRLLGADSVEQQKQGVQLLLSAASRGDAEADYILARLAAEQKNQTKALEHYTAAATKGYARAMLWLGEHFACKQDNDNAYAWLQKATAAGDGDAQDAIDELNTYGDLANCVK</sequence>
<accession>A0A486XI75</accession>
<protein>
    <recommendedName>
        <fullName evidence="2">Sel1 repeat family protein</fullName>
    </recommendedName>
</protein>
<dbReference type="SMART" id="SM00671">
    <property type="entry name" value="SEL1"/>
    <property type="match status" value="2"/>
</dbReference>
<proteinExistence type="predicted"/>